<geneLocation type="plasmid" evidence="1 2">
    <name>pCHA6605.01</name>
</geneLocation>
<dbReference type="OrthoDB" id="6064764at2"/>
<proteinExistence type="predicted"/>
<accession>K9UPW9</accession>
<dbReference type="eggNOG" id="ENOG5032QXF">
    <property type="taxonomic scope" value="Bacteria"/>
</dbReference>
<reference evidence="1 2" key="1">
    <citation type="submission" date="2012-05" db="EMBL/GenBank/DDBJ databases">
        <title>Noncontiguous Finished plasmid 1 of genome of Chamaesiphon sp. PCC 6605.</title>
        <authorList>
            <consortium name="US DOE Joint Genome Institute"/>
            <person name="Gugger M."/>
            <person name="Coursin T."/>
            <person name="Rippka R."/>
            <person name="Tandeau De Marsac N."/>
            <person name="Huntemann M."/>
            <person name="Wei C.-L."/>
            <person name="Han J."/>
            <person name="Detter J.C."/>
            <person name="Han C."/>
            <person name="Tapia R."/>
            <person name="Chen A."/>
            <person name="Kyrpides N."/>
            <person name="Mavromatis K."/>
            <person name="Markowitz V."/>
            <person name="Szeto E."/>
            <person name="Ivanova N."/>
            <person name="Pagani I."/>
            <person name="Pati A."/>
            <person name="Goodwin L."/>
            <person name="Nordberg H.P."/>
            <person name="Cantor M.N."/>
            <person name="Hua S.X."/>
            <person name="Woyke T."/>
            <person name="Kerfeld C.A."/>
        </authorList>
    </citation>
    <scope>NUCLEOTIDE SEQUENCE [LARGE SCALE GENOMIC DNA]</scope>
    <source>
        <strain evidence="2">ATCC 27169 / PCC 6605</strain>
        <plasmid evidence="2">Plasmid pCHA6605.01</plasmid>
    </source>
</reference>
<evidence type="ECO:0000313" key="2">
    <source>
        <dbReference type="Proteomes" id="UP000010366"/>
    </source>
</evidence>
<dbReference type="KEGG" id="cmp:Cha6605_6000"/>
<dbReference type="AlphaFoldDB" id="K9UPW9"/>
<sequence length="194" mass="22297">MSDLTSDGDEVRLIRVRDAASVVGSLVPLTTKHLDDFRIVWRERLRTSADEDQYWDWEQKQRIYLAGGMGLYEGYAIECEQLTQGMMLIQTRGYRSQIEPTRRLVYVHSLATAPWNRVLNPDVNGFRAVGGALLRFARLRSEELNYGGLVGLHSLPNAEVFYRKMGLIDGGADAEKDNLTYFEWYRRTETNVDN</sequence>
<dbReference type="Proteomes" id="UP000010366">
    <property type="component" value="Plasmid pCHA6605.01"/>
</dbReference>
<evidence type="ECO:0008006" key="3">
    <source>
        <dbReference type="Google" id="ProtNLM"/>
    </source>
</evidence>
<dbReference type="EMBL" id="CP003601">
    <property type="protein sequence ID" value="AFY96845.1"/>
    <property type="molecule type" value="Genomic_DNA"/>
</dbReference>
<keyword evidence="2" id="KW-1185">Reference proteome</keyword>
<keyword evidence="1" id="KW-0614">Plasmid</keyword>
<dbReference type="HOGENOM" id="CLU_107179_0_0_3"/>
<dbReference type="RefSeq" id="WP_015328736.1">
    <property type="nucleotide sequence ID" value="NC_020053.1"/>
</dbReference>
<gene>
    <name evidence="1" type="ORF">Cha6605_6000</name>
</gene>
<evidence type="ECO:0000313" key="1">
    <source>
        <dbReference type="EMBL" id="AFY96845.1"/>
    </source>
</evidence>
<organism evidence="1 2">
    <name type="scientific">Chamaesiphon minutus (strain ATCC 27169 / PCC 6605)</name>
    <dbReference type="NCBI Taxonomy" id="1173020"/>
    <lineage>
        <taxon>Bacteria</taxon>
        <taxon>Bacillati</taxon>
        <taxon>Cyanobacteriota</taxon>
        <taxon>Cyanophyceae</taxon>
        <taxon>Gomontiellales</taxon>
        <taxon>Chamaesiphonaceae</taxon>
        <taxon>Chamaesiphon</taxon>
    </lineage>
</organism>
<name>K9UPW9_CHAP6</name>
<protein>
    <recommendedName>
        <fullName evidence="3">N-acetyltransferase domain-containing protein</fullName>
    </recommendedName>
</protein>